<protein>
    <recommendedName>
        <fullName evidence="5">ABC transporter domain-containing protein</fullName>
    </recommendedName>
</protein>
<dbReference type="Gene3D" id="3.40.50.300">
    <property type="entry name" value="P-loop containing nucleotide triphosphate hydrolases"/>
    <property type="match status" value="1"/>
</dbReference>
<gene>
    <name evidence="6" type="ORF">S01H4_03254</name>
</gene>
<dbReference type="AlphaFoldDB" id="X0YJZ6"/>
<dbReference type="FunFam" id="3.40.50.300:FF:000016">
    <property type="entry name" value="Oligopeptide ABC transporter ATP-binding component"/>
    <property type="match status" value="1"/>
</dbReference>
<dbReference type="Pfam" id="PF00005">
    <property type="entry name" value="ABC_tran"/>
    <property type="match status" value="1"/>
</dbReference>
<evidence type="ECO:0000259" key="5">
    <source>
        <dbReference type="PROSITE" id="PS50893"/>
    </source>
</evidence>
<dbReference type="GO" id="GO:0055085">
    <property type="term" value="P:transmembrane transport"/>
    <property type="evidence" value="ECO:0007669"/>
    <property type="project" value="UniProtKB-ARBA"/>
</dbReference>
<evidence type="ECO:0000256" key="3">
    <source>
        <dbReference type="ARBA" id="ARBA00022741"/>
    </source>
</evidence>
<dbReference type="InterPro" id="IPR017871">
    <property type="entry name" value="ABC_transporter-like_CS"/>
</dbReference>
<dbReference type="SUPFAM" id="SSF52540">
    <property type="entry name" value="P-loop containing nucleoside triphosphate hydrolases"/>
    <property type="match status" value="1"/>
</dbReference>
<accession>X0YJZ6</accession>
<evidence type="ECO:0000256" key="2">
    <source>
        <dbReference type="ARBA" id="ARBA00022448"/>
    </source>
</evidence>
<dbReference type="SMART" id="SM00382">
    <property type="entry name" value="AAA"/>
    <property type="match status" value="1"/>
</dbReference>
<dbReference type="InterPro" id="IPR050319">
    <property type="entry name" value="ABC_transp_ATP-bind"/>
</dbReference>
<keyword evidence="4" id="KW-0067">ATP-binding</keyword>
<keyword evidence="3" id="KW-0547">Nucleotide-binding</keyword>
<sequence>MEELIKLREIKKYFPWKKHEYVKAVDGVSLQINKRDIFGLVGESGSGKTTLGRIMLHLIDSTSGDIFYKGEDITRIKRLEKSMRRNMQIVFQDPYSSLHPRKKIKDIIGSGLRTHHLVKGESELITKVEEFLNLVGMGEEHLYRYPHELSGGQRQRVAIARALILNPEFVVLDEPTSSLDVSVQAEILNLLMRLREELNLTYIFITHDLYLARIITEKIAIMYLGKIAEYGETENIFENPLHPYTKALFSVVPKLDPKKRTKKIILKGEIPSPINPPLGCRFHTRCSEKIGEICEKVSPSLKEIEHKHFVSCHLYD</sequence>
<dbReference type="Pfam" id="PF08352">
    <property type="entry name" value="oligo_HPY"/>
    <property type="match status" value="1"/>
</dbReference>
<dbReference type="InterPro" id="IPR003593">
    <property type="entry name" value="AAA+_ATPase"/>
</dbReference>
<dbReference type="InterPro" id="IPR013563">
    <property type="entry name" value="Oligopep_ABC_C"/>
</dbReference>
<dbReference type="GO" id="GO:0016887">
    <property type="term" value="F:ATP hydrolysis activity"/>
    <property type="evidence" value="ECO:0007669"/>
    <property type="project" value="InterPro"/>
</dbReference>
<reference evidence="6" key="1">
    <citation type="journal article" date="2014" name="Front. Microbiol.">
        <title>High frequency of phylogenetically diverse reductive dehalogenase-homologous genes in deep subseafloor sedimentary metagenomes.</title>
        <authorList>
            <person name="Kawai M."/>
            <person name="Futagami T."/>
            <person name="Toyoda A."/>
            <person name="Takaki Y."/>
            <person name="Nishi S."/>
            <person name="Hori S."/>
            <person name="Arai W."/>
            <person name="Tsubouchi T."/>
            <person name="Morono Y."/>
            <person name="Uchiyama I."/>
            <person name="Ito T."/>
            <person name="Fujiyama A."/>
            <person name="Inagaki F."/>
            <person name="Takami H."/>
        </authorList>
    </citation>
    <scope>NUCLEOTIDE SEQUENCE</scope>
    <source>
        <strain evidence="6">Expedition CK06-06</strain>
    </source>
</reference>
<evidence type="ECO:0000256" key="1">
    <source>
        <dbReference type="ARBA" id="ARBA00005417"/>
    </source>
</evidence>
<dbReference type="PANTHER" id="PTHR43776:SF7">
    <property type="entry name" value="D,D-DIPEPTIDE TRANSPORT ATP-BINDING PROTEIN DDPF-RELATED"/>
    <property type="match status" value="1"/>
</dbReference>
<dbReference type="GO" id="GO:0015833">
    <property type="term" value="P:peptide transport"/>
    <property type="evidence" value="ECO:0007669"/>
    <property type="project" value="InterPro"/>
</dbReference>
<feature type="domain" description="ABC transporter" evidence="5">
    <location>
        <begin position="5"/>
        <end position="249"/>
    </location>
</feature>
<dbReference type="EMBL" id="BART01000783">
    <property type="protein sequence ID" value="GAG56345.1"/>
    <property type="molecule type" value="Genomic_DNA"/>
</dbReference>
<dbReference type="PROSITE" id="PS50893">
    <property type="entry name" value="ABC_TRANSPORTER_2"/>
    <property type="match status" value="1"/>
</dbReference>
<dbReference type="GO" id="GO:0005524">
    <property type="term" value="F:ATP binding"/>
    <property type="evidence" value="ECO:0007669"/>
    <property type="project" value="UniProtKB-KW"/>
</dbReference>
<evidence type="ECO:0000313" key="6">
    <source>
        <dbReference type="EMBL" id="GAG56345.1"/>
    </source>
</evidence>
<name>X0YJZ6_9ZZZZ</name>
<dbReference type="InterPro" id="IPR003439">
    <property type="entry name" value="ABC_transporter-like_ATP-bd"/>
</dbReference>
<dbReference type="CDD" id="cd03257">
    <property type="entry name" value="ABC_NikE_OppD_transporters"/>
    <property type="match status" value="1"/>
</dbReference>
<organism evidence="6">
    <name type="scientific">marine sediment metagenome</name>
    <dbReference type="NCBI Taxonomy" id="412755"/>
    <lineage>
        <taxon>unclassified sequences</taxon>
        <taxon>metagenomes</taxon>
        <taxon>ecological metagenomes</taxon>
    </lineage>
</organism>
<dbReference type="InterPro" id="IPR027417">
    <property type="entry name" value="P-loop_NTPase"/>
</dbReference>
<comment type="caution">
    <text evidence="6">The sequence shown here is derived from an EMBL/GenBank/DDBJ whole genome shotgun (WGS) entry which is preliminary data.</text>
</comment>
<comment type="similarity">
    <text evidence="1">Belongs to the ABC transporter superfamily.</text>
</comment>
<keyword evidence="2" id="KW-0813">Transport</keyword>
<dbReference type="PROSITE" id="PS00211">
    <property type="entry name" value="ABC_TRANSPORTER_1"/>
    <property type="match status" value="1"/>
</dbReference>
<evidence type="ECO:0000256" key="4">
    <source>
        <dbReference type="ARBA" id="ARBA00022840"/>
    </source>
</evidence>
<proteinExistence type="inferred from homology"/>
<dbReference type="PANTHER" id="PTHR43776">
    <property type="entry name" value="TRANSPORT ATP-BINDING PROTEIN"/>
    <property type="match status" value="1"/>
</dbReference>
<dbReference type="NCBIfam" id="TIGR01727">
    <property type="entry name" value="oligo_HPY"/>
    <property type="match status" value="1"/>
</dbReference>